<feature type="domain" description="Helicase C-terminal" evidence="14">
    <location>
        <begin position="405"/>
        <end position="576"/>
    </location>
</feature>
<evidence type="ECO:0000313" key="16">
    <source>
        <dbReference type="EMBL" id="PZR04569.1"/>
    </source>
</evidence>
<feature type="domain" description="SecA family profile" evidence="15">
    <location>
        <begin position="1"/>
        <end position="566"/>
    </location>
</feature>
<evidence type="ECO:0000256" key="3">
    <source>
        <dbReference type="ARBA" id="ARBA00022448"/>
    </source>
</evidence>
<evidence type="ECO:0000259" key="14">
    <source>
        <dbReference type="PROSITE" id="PS51194"/>
    </source>
</evidence>
<dbReference type="GO" id="GO:0017038">
    <property type="term" value="P:protein import"/>
    <property type="evidence" value="ECO:0007669"/>
    <property type="project" value="InterPro"/>
</dbReference>
<dbReference type="PROSITE" id="PS51192">
    <property type="entry name" value="HELICASE_ATP_BIND_1"/>
    <property type="match status" value="1"/>
</dbReference>
<dbReference type="GO" id="GO:0043952">
    <property type="term" value="P:protein transport by the Sec complex"/>
    <property type="evidence" value="ECO:0007669"/>
    <property type="project" value="TreeGrafter"/>
</dbReference>
<gene>
    <name evidence="12" type="primary">secA</name>
    <name evidence="16" type="ORF">DI525_06655</name>
</gene>
<dbReference type="GO" id="GO:0008564">
    <property type="term" value="F:protein-exporting ATPase activity"/>
    <property type="evidence" value="ECO:0007669"/>
    <property type="project" value="UniProtKB-EC"/>
</dbReference>
<dbReference type="Pfam" id="PF07516">
    <property type="entry name" value="SecA_SW"/>
    <property type="match status" value="1"/>
</dbReference>
<keyword evidence="8 12" id="KW-0653">Protein transport</keyword>
<dbReference type="GO" id="GO:0031522">
    <property type="term" value="C:cell envelope Sec protein transport complex"/>
    <property type="evidence" value="ECO:0007669"/>
    <property type="project" value="TreeGrafter"/>
</dbReference>
<feature type="binding site" evidence="12">
    <location>
        <position position="73"/>
    </location>
    <ligand>
        <name>ATP</name>
        <dbReference type="ChEBI" id="CHEBI:30616"/>
    </ligand>
</feature>
<dbReference type="Pfam" id="PF01043">
    <property type="entry name" value="SecA_PP_bind"/>
    <property type="match status" value="1"/>
</dbReference>
<dbReference type="InterPro" id="IPR014001">
    <property type="entry name" value="Helicase_ATP-bd"/>
</dbReference>
<evidence type="ECO:0000259" key="13">
    <source>
        <dbReference type="PROSITE" id="PS51192"/>
    </source>
</evidence>
<evidence type="ECO:0000313" key="17">
    <source>
        <dbReference type="Proteomes" id="UP000249432"/>
    </source>
</evidence>
<comment type="subunit">
    <text evidence="12">Monomer and homodimer. Part of the essential Sec protein translocation apparatus which comprises SecA, SecYEG and auxiliary proteins SecDF. Other proteins may also be involved.</text>
</comment>
<keyword evidence="9 12" id="KW-1278">Translocase</keyword>
<dbReference type="SUPFAM" id="SSF81767">
    <property type="entry name" value="Pre-protein crosslinking domain of SecA"/>
    <property type="match status" value="1"/>
</dbReference>
<dbReference type="SUPFAM" id="SSF52540">
    <property type="entry name" value="P-loop containing nucleoside triphosphate hydrolases"/>
    <property type="match status" value="2"/>
</dbReference>
<dbReference type="CDD" id="cd17928">
    <property type="entry name" value="DEXDc_SecA"/>
    <property type="match status" value="1"/>
</dbReference>
<dbReference type="InterPro" id="IPR020937">
    <property type="entry name" value="SecA_CS"/>
</dbReference>
<keyword evidence="5 12" id="KW-0963">Cytoplasm</keyword>
<dbReference type="Gene3D" id="3.90.1440.10">
    <property type="entry name" value="SecA, preprotein cross-linking domain"/>
    <property type="match status" value="1"/>
</dbReference>
<dbReference type="SMART" id="SM00958">
    <property type="entry name" value="SecA_PP_bind"/>
    <property type="match status" value="1"/>
</dbReference>
<dbReference type="Gene3D" id="3.40.50.300">
    <property type="entry name" value="P-loop containing nucleotide triphosphate hydrolases"/>
    <property type="match status" value="2"/>
</dbReference>
<accession>A0A2W5SN58</accession>
<dbReference type="HAMAP" id="MF_01382">
    <property type="entry name" value="SecA"/>
    <property type="match status" value="1"/>
</dbReference>
<keyword evidence="10 12" id="KW-0811">Translocation</keyword>
<comment type="subcellular location">
    <subcellularLocation>
        <location evidence="12">Cell membrane</location>
        <topology evidence="12">Peripheral membrane protein</topology>
        <orientation evidence="12">Cytoplasmic side</orientation>
    </subcellularLocation>
    <subcellularLocation>
        <location evidence="12">Cytoplasm</location>
    </subcellularLocation>
    <subcellularLocation>
        <location evidence="1">Membrane</location>
        <topology evidence="1">Peripheral membrane protein</topology>
    </subcellularLocation>
    <text evidence="12">Distribution is 50-50.</text>
</comment>
<evidence type="ECO:0000256" key="10">
    <source>
        <dbReference type="ARBA" id="ARBA00023010"/>
    </source>
</evidence>
<dbReference type="PANTHER" id="PTHR30612:SF0">
    <property type="entry name" value="CHLOROPLAST PROTEIN-TRANSPORTING ATPASE"/>
    <property type="match status" value="1"/>
</dbReference>
<dbReference type="InterPro" id="IPR044722">
    <property type="entry name" value="SecA_SF2_C"/>
</dbReference>
<evidence type="ECO:0000256" key="8">
    <source>
        <dbReference type="ARBA" id="ARBA00022927"/>
    </source>
</evidence>
<keyword evidence="6 12" id="KW-0547">Nucleotide-binding</keyword>
<dbReference type="InterPro" id="IPR014018">
    <property type="entry name" value="SecA_motor_DEAD"/>
</dbReference>
<reference evidence="16 17" key="1">
    <citation type="submission" date="2017-08" db="EMBL/GenBank/DDBJ databases">
        <title>Infants hospitalized years apart are colonized by the same room-sourced microbial strains.</title>
        <authorList>
            <person name="Brooks B."/>
            <person name="Olm M.R."/>
            <person name="Firek B.A."/>
            <person name="Baker R."/>
            <person name="Thomas B.C."/>
            <person name="Morowitz M.J."/>
            <person name="Banfield J.F."/>
        </authorList>
    </citation>
    <scope>NUCLEOTIDE SEQUENCE [LARGE SCALE GENOMIC DNA]</scope>
    <source>
        <strain evidence="16">S2_003_000_R1_3</strain>
    </source>
</reference>
<dbReference type="GO" id="GO:0005886">
    <property type="term" value="C:plasma membrane"/>
    <property type="evidence" value="ECO:0007669"/>
    <property type="project" value="UniProtKB-SubCell"/>
</dbReference>
<dbReference type="EMBL" id="QFRA01000015">
    <property type="protein sequence ID" value="PZR04569.1"/>
    <property type="molecule type" value="Genomic_DNA"/>
</dbReference>
<dbReference type="NCBIfam" id="TIGR04221">
    <property type="entry name" value="SecA2_Mycobac"/>
    <property type="match status" value="1"/>
</dbReference>
<dbReference type="InterPro" id="IPR011116">
    <property type="entry name" value="SecA_Wing/Scaffold"/>
</dbReference>
<dbReference type="InterPro" id="IPR026389">
    <property type="entry name" value="SecA_Actinobact-type"/>
</dbReference>
<keyword evidence="11 12" id="KW-0472">Membrane</keyword>
<dbReference type="Pfam" id="PF07517">
    <property type="entry name" value="SecA_DEAD"/>
    <property type="match status" value="1"/>
</dbReference>
<sequence>MATWLRKLTGSRRKNTAEISRATTLGDHTATLTDADLRRTFDTALRDKDTATMFATLREASTRTIGLTPFDCQLRGAQELLKGNVIQMATGEGKTLVGALAAIIYAHQGRKIHCITVNSYLAGRDADWMGPLFNFFDVTTGAIHEHMTADQRRATYSNDVVFGSINEIGFDVLRDHLITRHEDQVQPTPDVAIVDEADSVMVDEALVPLVLAGSAPGHAPTGRISEIVRNLTKDEDYSIDDDQRNVFLTDKGAHTVEKRLGLSSLYDAENISTTLVQVNVALHAKELLVKDVHYIVRDGKVALVDNSKGRIADLQRWPDGLQSAVEAKEGLDVTDGGRVLDTITIQALLGRYTNLCGMTGTATAASEQLRQFYGLGVAVIDPHVPCIRDDEADRIFSTADDRRRGIIEHIQQLQQVGRPVLVGTHNVAESEDIQNALQAIGVDCVVLNAKNHEKEARIIADAGLPGRVTVSTQMAGRGTDIKLGGAHEQYRDDVVTAGGLAVVGFGRHRSARLDDQLRGRAGRQGDPGTSVIFVSLEDDVIAVGGAGESINAVPDDNGQLTQKKVYSFVDHCQRVTEGQMLQIHANTWKYNKLINDQRVIIDERRSDILDSDVALKELQRRAHRDLTVPHDVQVQAARDVELFHLDEHWARHLEYLDDIRESIHLRALARENPVDEFHRMSIAEFKNLATGAVDDAVETWRHITIDNNGADLGERGLRRPSSTWTYMVNDNPLSGNNGSVVGSVVNLFR</sequence>
<dbReference type="Pfam" id="PF21090">
    <property type="entry name" value="P-loop_SecA"/>
    <property type="match status" value="1"/>
</dbReference>
<evidence type="ECO:0000256" key="6">
    <source>
        <dbReference type="ARBA" id="ARBA00022741"/>
    </source>
</evidence>
<protein>
    <recommendedName>
        <fullName evidence="12">Protein translocase subunit SecA</fullName>
        <ecNumber evidence="12">7.4.2.8</ecNumber>
    </recommendedName>
</protein>
<evidence type="ECO:0000256" key="2">
    <source>
        <dbReference type="ARBA" id="ARBA00007650"/>
    </source>
</evidence>
<comment type="caution">
    <text evidence="16">The sequence shown here is derived from an EMBL/GenBank/DDBJ whole genome shotgun (WGS) entry which is preliminary data.</text>
</comment>
<dbReference type="InterPro" id="IPR000185">
    <property type="entry name" value="SecA"/>
</dbReference>
<dbReference type="InterPro" id="IPR036266">
    <property type="entry name" value="SecA_Wing/Scaffold_sf"/>
</dbReference>
<dbReference type="CDD" id="cd18803">
    <property type="entry name" value="SF2_C_secA"/>
    <property type="match status" value="1"/>
</dbReference>
<dbReference type="PRINTS" id="PR00906">
    <property type="entry name" value="SECA"/>
</dbReference>
<keyword evidence="4 12" id="KW-1003">Cell membrane</keyword>
<dbReference type="GO" id="GO:0005524">
    <property type="term" value="F:ATP binding"/>
    <property type="evidence" value="ECO:0007669"/>
    <property type="project" value="UniProtKB-UniRule"/>
</dbReference>
<dbReference type="GO" id="GO:0006605">
    <property type="term" value="P:protein targeting"/>
    <property type="evidence" value="ECO:0007669"/>
    <property type="project" value="UniProtKB-UniRule"/>
</dbReference>
<dbReference type="Gene3D" id="1.10.3060.10">
    <property type="entry name" value="Helical scaffold and wing domains of SecA"/>
    <property type="match status" value="1"/>
</dbReference>
<dbReference type="InterPro" id="IPR036670">
    <property type="entry name" value="SecA_X-link_sf"/>
</dbReference>
<dbReference type="PROSITE" id="PS51194">
    <property type="entry name" value="HELICASE_CTER"/>
    <property type="match status" value="1"/>
</dbReference>
<dbReference type="PANTHER" id="PTHR30612">
    <property type="entry name" value="SECA INNER MEMBRANE COMPONENT OF SEC PROTEIN SECRETION SYSTEM"/>
    <property type="match status" value="1"/>
</dbReference>
<comment type="similarity">
    <text evidence="2 12">Belongs to the SecA family.</text>
</comment>
<dbReference type="Proteomes" id="UP000249432">
    <property type="component" value="Unassembled WGS sequence"/>
</dbReference>
<dbReference type="PROSITE" id="PS51196">
    <property type="entry name" value="SECA_MOTOR_DEAD"/>
    <property type="match status" value="1"/>
</dbReference>
<comment type="catalytic activity">
    <reaction evidence="12">
        <text>ATP + H2O + cellular proteinSide 1 = ADP + phosphate + cellular proteinSide 2.</text>
        <dbReference type="EC" id="7.4.2.8"/>
    </reaction>
</comment>
<dbReference type="InterPro" id="IPR001650">
    <property type="entry name" value="Helicase_C-like"/>
</dbReference>
<dbReference type="InterPro" id="IPR027417">
    <property type="entry name" value="P-loop_NTPase"/>
</dbReference>
<dbReference type="FunFam" id="3.40.50.300:FF:000429">
    <property type="entry name" value="Preprotein translocase subunit SecA"/>
    <property type="match status" value="1"/>
</dbReference>
<feature type="domain" description="Helicase ATP-binding" evidence="13">
    <location>
        <begin position="75"/>
        <end position="235"/>
    </location>
</feature>
<dbReference type="RefSeq" id="WP_303734973.1">
    <property type="nucleotide sequence ID" value="NZ_CAKZHK010000002.1"/>
</dbReference>
<evidence type="ECO:0000256" key="9">
    <source>
        <dbReference type="ARBA" id="ARBA00022967"/>
    </source>
</evidence>
<name>A0A2W5SN58_9CORY</name>
<dbReference type="GO" id="GO:0005829">
    <property type="term" value="C:cytosol"/>
    <property type="evidence" value="ECO:0007669"/>
    <property type="project" value="TreeGrafter"/>
</dbReference>
<dbReference type="InterPro" id="IPR011130">
    <property type="entry name" value="SecA_preprotein_X-link_dom"/>
</dbReference>
<keyword evidence="3 12" id="KW-0813">Transport</keyword>
<feature type="binding site" evidence="12">
    <location>
        <position position="480"/>
    </location>
    <ligand>
        <name>ATP</name>
        <dbReference type="ChEBI" id="CHEBI:30616"/>
    </ligand>
</feature>
<evidence type="ECO:0000256" key="5">
    <source>
        <dbReference type="ARBA" id="ARBA00022490"/>
    </source>
</evidence>
<dbReference type="GO" id="GO:0065002">
    <property type="term" value="P:intracellular protein transmembrane transport"/>
    <property type="evidence" value="ECO:0007669"/>
    <property type="project" value="UniProtKB-UniRule"/>
</dbReference>
<organism evidence="16 17">
    <name type="scientific">Corynebacterium kroppenstedtii</name>
    <dbReference type="NCBI Taxonomy" id="161879"/>
    <lineage>
        <taxon>Bacteria</taxon>
        <taxon>Bacillati</taxon>
        <taxon>Actinomycetota</taxon>
        <taxon>Actinomycetes</taxon>
        <taxon>Mycobacteriales</taxon>
        <taxon>Corynebacteriaceae</taxon>
        <taxon>Corynebacterium</taxon>
    </lineage>
</organism>
<proteinExistence type="inferred from homology"/>
<dbReference type="PROSITE" id="PS01312">
    <property type="entry name" value="SECA"/>
    <property type="match status" value="1"/>
</dbReference>
<dbReference type="SUPFAM" id="SSF81886">
    <property type="entry name" value="Helical scaffold and wing domains of SecA"/>
    <property type="match status" value="1"/>
</dbReference>
<dbReference type="AlphaFoldDB" id="A0A2W5SN58"/>
<evidence type="ECO:0000256" key="7">
    <source>
        <dbReference type="ARBA" id="ARBA00022840"/>
    </source>
</evidence>
<feature type="binding site" evidence="12">
    <location>
        <begin position="91"/>
        <end position="95"/>
    </location>
    <ligand>
        <name>ATP</name>
        <dbReference type="ChEBI" id="CHEBI:30616"/>
    </ligand>
</feature>
<evidence type="ECO:0000256" key="4">
    <source>
        <dbReference type="ARBA" id="ARBA00022475"/>
    </source>
</evidence>
<evidence type="ECO:0000256" key="11">
    <source>
        <dbReference type="ARBA" id="ARBA00023136"/>
    </source>
</evidence>
<dbReference type="SMART" id="SM00957">
    <property type="entry name" value="SecA_DEAD"/>
    <property type="match status" value="1"/>
</dbReference>
<evidence type="ECO:0000256" key="1">
    <source>
        <dbReference type="ARBA" id="ARBA00004170"/>
    </source>
</evidence>
<dbReference type="InterPro" id="IPR011115">
    <property type="entry name" value="SecA_DEAD"/>
</dbReference>
<evidence type="ECO:0000259" key="15">
    <source>
        <dbReference type="PROSITE" id="PS51196"/>
    </source>
</evidence>
<keyword evidence="7 12" id="KW-0067">ATP-binding</keyword>
<dbReference type="EC" id="7.4.2.8" evidence="12"/>
<evidence type="ECO:0000256" key="12">
    <source>
        <dbReference type="HAMAP-Rule" id="MF_01382"/>
    </source>
</evidence>
<comment type="function">
    <text evidence="12">Part of the Sec protein translocase complex. Interacts with the SecYEG preprotein conducting channel. Has a central role in coupling the hydrolysis of ATP to the transfer of proteins into and across the cell membrane, serving as an ATP-driven molecular motor driving the stepwise translocation of polypeptide chains across the membrane.</text>
</comment>